<proteinExistence type="predicted"/>
<organism evidence="1">
    <name type="scientific">bioreactor metagenome</name>
    <dbReference type="NCBI Taxonomy" id="1076179"/>
    <lineage>
        <taxon>unclassified sequences</taxon>
        <taxon>metagenomes</taxon>
        <taxon>ecological metagenomes</taxon>
    </lineage>
</organism>
<protein>
    <recommendedName>
        <fullName evidence="2">Lipoprotein</fullName>
    </recommendedName>
</protein>
<dbReference type="PROSITE" id="PS51257">
    <property type="entry name" value="PROKAR_LIPOPROTEIN"/>
    <property type="match status" value="1"/>
</dbReference>
<dbReference type="AlphaFoldDB" id="A0A645GE71"/>
<reference evidence="1" key="1">
    <citation type="submission" date="2019-08" db="EMBL/GenBank/DDBJ databases">
        <authorList>
            <person name="Kucharzyk K."/>
            <person name="Murdoch R.W."/>
            <person name="Higgins S."/>
            <person name="Loffler F."/>
        </authorList>
    </citation>
    <scope>NUCLEOTIDE SEQUENCE</scope>
</reference>
<comment type="caution">
    <text evidence="1">The sequence shown here is derived from an EMBL/GenBank/DDBJ whole genome shotgun (WGS) entry which is preliminary data.</text>
</comment>
<sequence length="195" mass="21079">MKKLLAALCGLLSVTVVQACNWNAENCTFEMLNNIQRQIGNLKQNPKFMQEKFAELQAKAQYIDRKTASCSNWKCSNDTMSEFNTYVAQLTLNYGIANKPAAAPAPAPVQDKWAGQCVIAAKAGTAAYVDQSASNKAAGLNENQAYTVAQANGGKYVGLATVPDYSKPNPDAGAGKFVGWVKKSDLQMQDLRNCN</sequence>
<dbReference type="EMBL" id="VSSQ01070519">
    <property type="protein sequence ID" value="MPN22304.1"/>
    <property type="molecule type" value="Genomic_DNA"/>
</dbReference>
<gene>
    <name evidence="1" type="ORF">SDC9_169687</name>
</gene>
<accession>A0A645GE71</accession>
<evidence type="ECO:0000313" key="1">
    <source>
        <dbReference type="EMBL" id="MPN22304.1"/>
    </source>
</evidence>
<evidence type="ECO:0008006" key="2">
    <source>
        <dbReference type="Google" id="ProtNLM"/>
    </source>
</evidence>
<name>A0A645GE71_9ZZZZ</name>